<comment type="catalytic activity">
    <reaction evidence="7 8">
        <text>a 6-O-methyl-2'-deoxyguanosine in DNA + L-cysteinyl-[protein] = S-methyl-L-cysteinyl-[protein] + a 2'-deoxyguanosine in DNA</text>
        <dbReference type="Rhea" id="RHEA:24000"/>
        <dbReference type="Rhea" id="RHEA-COMP:10131"/>
        <dbReference type="Rhea" id="RHEA-COMP:10132"/>
        <dbReference type="Rhea" id="RHEA-COMP:11367"/>
        <dbReference type="Rhea" id="RHEA-COMP:11368"/>
        <dbReference type="ChEBI" id="CHEBI:29950"/>
        <dbReference type="ChEBI" id="CHEBI:82612"/>
        <dbReference type="ChEBI" id="CHEBI:85445"/>
        <dbReference type="ChEBI" id="CHEBI:85448"/>
        <dbReference type="EC" id="2.1.1.63"/>
    </reaction>
</comment>
<dbReference type="GO" id="GO:0032259">
    <property type="term" value="P:methylation"/>
    <property type="evidence" value="ECO:0007669"/>
    <property type="project" value="UniProtKB-KW"/>
</dbReference>
<dbReference type="InterPro" id="IPR036388">
    <property type="entry name" value="WH-like_DNA-bd_sf"/>
</dbReference>
<evidence type="ECO:0000256" key="1">
    <source>
        <dbReference type="ARBA" id="ARBA00001286"/>
    </source>
</evidence>
<accession>A0ABN8DWN0</accession>
<keyword evidence="4 8" id="KW-0808">Transferase</keyword>
<dbReference type="SUPFAM" id="SSF46767">
    <property type="entry name" value="Methylated DNA-protein cysteine methyltransferase, C-terminal domain"/>
    <property type="match status" value="1"/>
</dbReference>
<dbReference type="Gene3D" id="3.30.160.70">
    <property type="entry name" value="Methylated DNA-protein cysteine methyltransferase domain"/>
    <property type="match status" value="1"/>
</dbReference>
<organism evidence="11 12">
    <name type="scientific">Vibrio stylophorae</name>
    <dbReference type="NCBI Taxonomy" id="659351"/>
    <lineage>
        <taxon>Bacteria</taxon>
        <taxon>Pseudomonadati</taxon>
        <taxon>Pseudomonadota</taxon>
        <taxon>Gammaproteobacteria</taxon>
        <taxon>Vibrionales</taxon>
        <taxon>Vibrionaceae</taxon>
        <taxon>Vibrio</taxon>
    </lineage>
</organism>
<dbReference type="Proteomes" id="UP000838672">
    <property type="component" value="Unassembled WGS sequence"/>
</dbReference>
<dbReference type="InterPro" id="IPR036217">
    <property type="entry name" value="MethylDNA_cys_MeTrfase_DNAb"/>
</dbReference>
<feature type="domain" description="Methylguanine DNA methyltransferase ribonuclease-like" evidence="10">
    <location>
        <begin position="1"/>
        <end position="70"/>
    </location>
</feature>
<dbReference type="PROSITE" id="PS00374">
    <property type="entry name" value="MGMT"/>
    <property type="match status" value="1"/>
</dbReference>
<dbReference type="InterPro" id="IPR023546">
    <property type="entry name" value="MGMT"/>
</dbReference>
<evidence type="ECO:0000313" key="12">
    <source>
        <dbReference type="Proteomes" id="UP000838672"/>
    </source>
</evidence>
<evidence type="ECO:0000259" key="9">
    <source>
        <dbReference type="Pfam" id="PF01035"/>
    </source>
</evidence>
<dbReference type="RefSeq" id="WP_237466191.1">
    <property type="nucleotide sequence ID" value="NZ_CAKLDI010000001.1"/>
</dbReference>
<keyword evidence="12" id="KW-1185">Reference proteome</keyword>
<sequence length="165" mass="18718">MFYDSMESPIGRIYLLADEGGLKRLNLSLPGHPFNPASSWQHRPDAMTIYRTQLTEYFQHQREHFDCPMSPEGTIFQKQVWQVLKSIPYGETMSYGQIAALLGKPNAARAVGMANNVNPIPLMIPCHRVIGANGDLVGYRYGLEIKQKLLSLEQKQTELQWPNQA</sequence>
<dbReference type="InterPro" id="IPR036631">
    <property type="entry name" value="MGMT_N_sf"/>
</dbReference>
<evidence type="ECO:0000259" key="10">
    <source>
        <dbReference type="Pfam" id="PF02870"/>
    </source>
</evidence>
<dbReference type="InterPro" id="IPR014048">
    <property type="entry name" value="MethylDNA_cys_MeTrfase_DNA-bd"/>
</dbReference>
<dbReference type="Gene3D" id="1.10.10.10">
    <property type="entry name" value="Winged helix-like DNA-binding domain superfamily/Winged helix DNA-binding domain"/>
    <property type="match status" value="1"/>
</dbReference>
<comment type="miscellaneous">
    <text evidence="8">This enzyme catalyzes only one turnover and therefore is not strictly catalytic. According to one definition, an enzyme is a biocatalyst that acts repeatedly and over many reaction cycles.</text>
</comment>
<proteinExistence type="inferred from homology"/>
<dbReference type="Pfam" id="PF01035">
    <property type="entry name" value="DNA_binding_1"/>
    <property type="match status" value="1"/>
</dbReference>
<evidence type="ECO:0000256" key="7">
    <source>
        <dbReference type="ARBA" id="ARBA00049348"/>
    </source>
</evidence>
<dbReference type="PANTHER" id="PTHR10815">
    <property type="entry name" value="METHYLATED-DNA--PROTEIN-CYSTEINE METHYLTRANSFERASE"/>
    <property type="match status" value="1"/>
</dbReference>
<evidence type="ECO:0000313" key="11">
    <source>
        <dbReference type="EMBL" id="CAH0533772.1"/>
    </source>
</evidence>
<comment type="caution">
    <text evidence="11">The sequence shown here is derived from an EMBL/GenBank/DDBJ whole genome shotgun (WGS) entry which is preliminary data.</text>
</comment>
<keyword evidence="2 8" id="KW-0963">Cytoplasm</keyword>
<evidence type="ECO:0000256" key="6">
    <source>
        <dbReference type="ARBA" id="ARBA00023204"/>
    </source>
</evidence>
<dbReference type="PANTHER" id="PTHR10815:SF5">
    <property type="entry name" value="METHYLATED-DNA--PROTEIN-CYSTEINE METHYLTRANSFERASE"/>
    <property type="match status" value="1"/>
</dbReference>
<dbReference type="EMBL" id="CAKLDI010000001">
    <property type="protein sequence ID" value="CAH0533772.1"/>
    <property type="molecule type" value="Genomic_DNA"/>
</dbReference>
<comment type="similarity">
    <text evidence="8">Belongs to the MGMT family.</text>
</comment>
<dbReference type="SUPFAM" id="SSF53155">
    <property type="entry name" value="Methylated DNA-protein cysteine methyltransferase domain"/>
    <property type="match status" value="1"/>
</dbReference>
<comment type="catalytic activity">
    <reaction evidence="1 8">
        <text>a 4-O-methyl-thymidine in DNA + L-cysteinyl-[protein] = a thymidine in DNA + S-methyl-L-cysteinyl-[protein]</text>
        <dbReference type="Rhea" id="RHEA:53428"/>
        <dbReference type="Rhea" id="RHEA-COMP:10131"/>
        <dbReference type="Rhea" id="RHEA-COMP:10132"/>
        <dbReference type="Rhea" id="RHEA-COMP:13555"/>
        <dbReference type="Rhea" id="RHEA-COMP:13556"/>
        <dbReference type="ChEBI" id="CHEBI:29950"/>
        <dbReference type="ChEBI" id="CHEBI:82612"/>
        <dbReference type="ChEBI" id="CHEBI:137386"/>
        <dbReference type="ChEBI" id="CHEBI:137387"/>
        <dbReference type="EC" id="2.1.1.63"/>
    </reaction>
</comment>
<gene>
    <name evidence="11" type="primary">ogt</name>
    <name evidence="11" type="ORF">VST7929_01647</name>
</gene>
<dbReference type="NCBIfam" id="TIGR00589">
    <property type="entry name" value="ogt"/>
    <property type="match status" value="1"/>
</dbReference>
<dbReference type="Pfam" id="PF02870">
    <property type="entry name" value="Methyltransf_1N"/>
    <property type="match status" value="1"/>
</dbReference>
<evidence type="ECO:0000256" key="2">
    <source>
        <dbReference type="ARBA" id="ARBA00022490"/>
    </source>
</evidence>
<comment type="subcellular location">
    <subcellularLocation>
        <location evidence="8">Cytoplasm</location>
    </subcellularLocation>
</comment>
<keyword evidence="3 8" id="KW-0489">Methyltransferase</keyword>
<feature type="active site" description="Nucleophile; methyl group acceptor" evidence="8">
    <location>
        <position position="126"/>
    </location>
</feature>
<dbReference type="HAMAP" id="MF_00772">
    <property type="entry name" value="OGT"/>
    <property type="match status" value="1"/>
</dbReference>
<keyword evidence="6 8" id="KW-0234">DNA repair</keyword>
<reference evidence="11" key="1">
    <citation type="submission" date="2021-11" db="EMBL/GenBank/DDBJ databases">
        <authorList>
            <person name="Rodrigo-Torres L."/>
            <person name="Arahal R. D."/>
            <person name="Lucena T."/>
        </authorList>
    </citation>
    <scope>NUCLEOTIDE SEQUENCE</scope>
    <source>
        <strain evidence="11">CECT 7929</strain>
    </source>
</reference>
<feature type="domain" description="Methylated-DNA-[protein]-cysteine S-methyltransferase DNA binding" evidence="9">
    <location>
        <begin position="76"/>
        <end position="154"/>
    </location>
</feature>
<keyword evidence="5 8" id="KW-0227">DNA damage</keyword>
<evidence type="ECO:0000256" key="3">
    <source>
        <dbReference type="ARBA" id="ARBA00022603"/>
    </source>
</evidence>
<dbReference type="GO" id="GO:0003908">
    <property type="term" value="F:methylated-DNA-[protein]-cysteine S-methyltransferase activity"/>
    <property type="evidence" value="ECO:0007669"/>
    <property type="project" value="UniProtKB-EC"/>
</dbReference>
<name>A0ABN8DWN0_9VIBR</name>
<dbReference type="CDD" id="cd06445">
    <property type="entry name" value="ATase"/>
    <property type="match status" value="1"/>
</dbReference>
<evidence type="ECO:0000256" key="5">
    <source>
        <dbReference type="ARBA" id="ARBA00022763"/>
    </source>
</evidence>
<dbReference type="InterPro" id="IPR001497">
    <property type="entry name" value="MethylDNA_cys_MeTrfase_AS"/>
</dbReference>
<comment type="function">
    <text evidence="8">Involved in the cellular defense against the biological effects of O6-methylguanine (O6-MeG) and O4-methylthymine (O4-MeT) in DNA. Repairs the methylated nucleobase in DNA by stoichiometrically transferring the methyl group to a cysteine residue in the enzyme. This is a suicide reaction: the enzyme is irreversibly inactivated.</text>
</comment>
<protein>
    <recommendedName>
        <fullName evidence="8">Methylated-DNA--protein-cysteine methyltransferase</fullName>
        <ecNumber evidence="8">2.1.1.63</ecNumber>
    </recommendedName>
    <alternativeName>
        <fullName evidence="8">6-O-methylguanine-DNA methyltransferase</fullName>
        <shortName evidence="8">MGMT</shortName>
    </alternativeName>
    <alternativeName>
        <fullName evidence="8">O-6-methylguanine-DNA-alkyltransferase</fullName>
    </alternativeName>
</protein>
<evidence type="ECO:0000256" key="8">
    <source>
        <dbReference type="HAMAP-Rule" id="MF_00772"/>
    </source>
</evidence>
<evidence type="ECO:0000256" key="4">
    <source>
        <dbReference type="ARBA" id="ARBA00022679"/>
    </source>
</evidence>
<dbReference type="InterPro" id="IPR008332">
    <property type="entry name" value="MethylG_MeTrfase_N"/>
</dbReference>
<dbReference type="EC" id="2.1.1.63" evidence="8"/>